<name>A0A916YSK4_9SPHN</name>
<dbReference type="EMBL" id="BMIP01000001">
    <property type="protein sequence ID" value="GGD57968.1"/>
    <property type="molecule type" value="Genomic_DNA"/>
</dbReference>
<dbReference type="AlphaFoldDB" id="A0A916YSK4"/>
<reference evidence="2" key="2">
    <citation type="submission" date="2020-09" db="EMBL/GenBank/DDBJ databases">
        <authorList>
            <person name="Sun Q."/>
            <person name="Zhou Y."/>
        </authorList>
    </citation>
    <scope>NUCLEOTIDE SEQUENCE</scope>
    <source>
        <strain evidence="2">CGMCC 1.15360</strain>
    </source>
</reference>
<organism evidence="2 3">
    <name type="scientific">Croceicoccus mobilis</name>
    <dbReference type="NCBI Taxonomy" id="1703339"/>
    <lineage>
        <taxon>Bacteria</taxon>
        <taxon>Pseudomonadati</taxon>
        <taxon>Pseudomonadota</taxon>
        <taxon>Alphaproteobacteria</taxon>
        <taxon>Sphingomonadales</taxon>
        <taxon>Erythrobacteraceae</taxon>
        <taxon>Croceicoccus</taxon>
    </lineage>
</organism>
<evidence type="ECO:0008006" key="4">
    <source>
        <dbReference type="Google" id="ProtNLM"/>
    </source>
</evidence>
<evidence type="ECO:0000256" key="1">
    <source>
        <dbReference type="SAM" id="SignalP"/>
    </source>
</evidence>
<keyword evidence="3" id="KW-1185">Reference proteome</keyword>
<gene>
    <name evidence="2" type="ORF">GCM10010990_04080</name>
</gene>
<accession>A0A916YSK4</accession>
<reference evidence="2" key="1">
    <citation type="journal article" date="2014" name="Int. J. Syst. Evol. Microbiol.">
        <title>Complete genome sequence of Corynebacterium casei LMG S-19264T (=DSM 44701T), isolated from a smear-ripened cheese.</title>
        <authorList>
            <consortium name="US DOE Joint Genome Institute (JGI-PGF)"/>
            <person name="Walter F."/>
            <person name="Albersmeier A."/>
            <person name="Kalinowski J."/>
            <person name="Ruckert C."/>
        </authorList>
    </citation>
    <scope>NUCLEOTIDE SEQUENCE</scope>
    <source>
        <strain evidence="2">CGMCC 1.15360</strain>
    </source>
</reference>
<comment type="caution">
    <text evidence="2">The sequence shown here is derived from an EMBL/GenBank/DDBJ whole genome shotgun (WGS) entry which is preliminary data.</text>
</comment>
<feature type="signal peptide" evidence="1">
    <location>
        <begin position="1"/>
        <end position="29"/>
    </location>
</feature>
<keyword evidence="1" id="KW-0732">Signal</keyword>
<sequence length="135" mass="14681">MLAYLNRRALSLLAAAASVFAVGVATAHADIRSAMAGLRPGLYEARDLETGDARRICIRSQSDLVQLRHVGKTCKHYVIEDTASALGVRYSCPGGDWGLTRVRSEGRVLAQAESQGMEQGSPFSVQVELRYREPC</sequence>
<feature type="chain" id="PRO_5037218972" description="UrcA family protein" evidence="1">
    <location>
        <begin position="30"/>
        <end position="135"/>
    </location>
</feature>
<evidence type="ECO:0000313" key="3">
    <source>
        <dbReference type="Proteomes" id="UP000612349"/>
    </source>
</evidence>
<proteinExistence type="predicted"/>
<evidence type="ECO:0000313" key="2">
    <source>
        <dbReference type="EMBL" id="GGD57968.1"/>
    </source>
</evidence>
<protein>
    <recommendedName>
        <fullName evidence="4">UrcA family protein</fullName>
    </recommendedName>
</protein>
<dbReference type="Proteomes" id="UP000612349">
    <property type="component" value="Unassembled WGS sequence"/>
</dbReference>